<dbReference type="PROSITE" id="PS50977">
    <property type="entry name" value="HTH_TETR_2"/>
    <property type="match status" value="1"/>
</dbReference>
<evidence type="ECO:0000256" key="2">
    <source>
        <dbReference type="ARBA" id="ARBA00023125"/>
    </source>
</evidence>
<gene>
    <name evidence="7" type="ORF">ABS361_19475</name>
</gene>
<proteinExistence type="predicted"/>
<dbReference type="SUPFAM" id="SSF46689">
    <property type="entry name" value="Homeodomain-like"/>
    <property type="match status" value="1"/>
</dbReference>
<evidence type="ECO:0000259" key="6">
    <source>
        <dbReference type="PROSITE" id="PS50977"/>
    </source>
</evidence>
<evidence type="ECO:0000256" key="1">
    <source>
        <dbReference type="ARBA" id="ARBA00023015"/>
    </source>
</evidence>
<feature type="DNA-binding region" description="H-T-H motif" evidence="4">
    <location>
        <begin position="58"/>
        <end position="77"/>
    </location>
</feature>
<dbReference type="SUPFAM" id="SSF48498">
    <property type="entry name" value="Tetracyclin repressor-like, C-terminal domain"/>
    <property type="match status" value="1"/>
</dbReference>
<evidence type="ECO:0000313" key="7">
    <source>
        <dbReference type="EMBL" id="XBY44196.1"/>
    </source>
</evidence>
<dbReference type="InterPro" id="IPR054156">
    <property type="entry name" value="YxaF_TetR_C"/>
</dbReference>
<evidence type="ECO:0000256" key="3">
    <source>
        <dbReference type="ARBA" id="ARBA00023163"/>
    </source>
</evidence>
<dbReference type="KEGG" id="mflg:ABS361_19475"/>
<dbReference type="InterPro" id="IPR036271">
    <property type="entry name" value="Tet_transcr_reg_TetR-rel_C_sf"/>
</dbReference>
<feature type="compositionally biased region" description="Low complexity" evidence="5">
    <location>
        <begin position="1"/>
        <end position="21"/>
    </location>
</feature>
<name>A0AAU7X8S3_9HYPH</name>
<reference evidence="7" key="1">
    <citation type="submission" date="2024-06" db="EMBL/GenBank/DDBJ databases">
        <title>Methylostella associata gen. nov., sp. nov., a novel Ancalomicrobiaceae-affiliated facultatively methylotrophic bacteria that feed on methanotrophs of the genus Methylococcus.</title>
        <authorList>
            <person name="Saltykova V."/>
            <person name="Danilova O.V."/>
            <person name="Oshkin I.Y."/>
            <person name="Belova S.E."/>
            <person name="Pimenov N.V."/>
            <person name="Dedysh S.N."/>
        </authorList>
    </citation>
    <scope>NUCLEOTIDE SEQUENCE</scope>
    <source>
        <strain evidence="7">S20</strain>
    </source>
</reference>
<keyword evidence="2 4" id="KW-0238">DNA-binding</keyword>
<evidence type="ECO:0000256" key="5">
    <source>
        <dbReference type="SAM" id="MobiDB-lite"/>
    </source>
</evidence>
<protein>
    <submittedName>
        <fullName evidence="7">TetR/AcrR family transcriptional regulator</fullName>
    </submittedName>
</protein>
<evidence type="ECO:0000256" key="4">
    <source>
        <dbReference type="PROSITE-ProRule" id="PRU00335"/>
    </source>
</evidence>
<dbReference type="RefSeq" id="WP_407049290.1">
    <property type="nucleotide sequence ID" value="NZ_CP158568.1"/>
</dbReference>
<dbReference type="Gene3D" id="1.10.357.10">
    <property type="entry name" value="Tetracycline Repressor, domain 2"/>
    <property type="match status" value="1"/>
</dbReference>
<dbReference type="PANTHER" id="PTHR47506">
    <property type="entry name" value="TRANSCRIPTIONAL REGULATORY PROTEIN"/>
    <property type="match status" value="1"/>
</dbReference>
<dbReference type="PRINTS" id="PR00455">
    <property type="entry name" value="HTHTETR"/>
</dbReference>
<dbReference type="PANTHER" id="PTHR47506:SF3">
    <property type="entry name" value="HTH-TYPE TRANSCRIPTIONAL REGULATOR LMRA"/>
    <property type="match status" value="1"/>
</dbReference>
<dbReference type="InterPro" id="IPR009057">
    <property type="entry name" value="Homeodomain-like_sf"/>
</dbReference>
<feature type="domain" description="HTH tetR-type" evidence="6">
    <location>
        <begin position="35"/>
        <end position="95"/>
    </location>
</feature>
<organism evidence="7">
    <name type="scientific">Methyloraptor flagellatus</name>
    <dbReference type="NCBI Taxonomy" id="3162530"/>
    <lineage>
        <taxon>Bacteria</taxon>
        <taxon>Pseudomonadati</taxon>
        <taxon>Pseudomonadota</taxon>
        <taxon>Alphaproteobacteria</taxon>
        <taxon>Hyphomicrobiales</taxon>
        <taxon>Ancalomicrobiaceae</taxon>
        <taxon>Methyloraptor</taxon>
    </lineage>
</organism>
<dbReference type="InterPro" id="IPR001647">
    <property type="entry name" value="HTH_TetR"/>
</dbReference>
<feature type="region of interest" description="Disordered" evidence="5">
    <location>
        <begin position="1"/>
        <end position="32"/>
    </location>
</feature>
<dbReference type="EMBL" id="CP158568">
    <property type="protein sequence ID" value="XBY44196.1"/>
    <property type="molecule type" value="Genomic_DNA"/>
</dbReference>
<keyword evidence="1" id="KW-0805">Transcription regulation</keyword>
<dbReference type="Pfam" id="PF00440">
    <property type="entry name" value="TetR_N"/>
    <property type="match status" value="1"/>
</dbReference>
<accession>A0AAU7X8S3</accession>
<dbReference type="GO" id="GO:0003677">
    <property type="term" value="F:DNA binding"/>
    <property type="evidence" value="ECO:0007669"/>
    <property type="project" value="UniProtKB-UniRule"/>
</dbReference>
<keyword evidence="3" id="KW-0804">Transcription</keyword>
<dbReference type="Pfam" id="PF21993">
    <property type="entry name" value="TetR_C_13_2"/>
    <property type="match status" value="1"/>
</dbReference>
<sequence length="222" mass="22584">MTTDSVPGPSVPGPSASDPGASGPGPRPPIEAARGATRRRLVEAAAALFWADGYTATSIAAVAAEAAVPAGNVFYHFKAKADLARAVVDLFASETAASLARIDRRQPKPLDRLAAFAALLADAVQSRVARGCPIARGTTEFPAACEPARPFTIMADWLAAVLVATGVGPEAARAVALSALARWQGAIVLAHATADETLLAREIEAVGQVLRTAAVGALGAKT</sequence>
<dbReference type="AlphaFoldDB" id="A0AAU7X8S3"/>